<evidence type="ECO:0000313" key="2">
    <source>
        <dbReference type="EMBL" id="KAI1726663.1"/>
    </source>
</evidence>
<evidence type="ECO:0000313" key="3">
    <source>
        <dbReference type="Proteomes" id="UP001201812"/>
    </source>
</evidence>
<keyword evidence="3" id="KW-1185">Reference proteome</keyword>
<evidence type="ECO:0000256" key="1">
    <source>
        <dbReference type="SAM" id="MobiDB-lite"/>
    </source>
</evidence>
<organism evidence="2 3">
    <name type="scientific">Ditylenchus destructor</name>
    <dbReference type="NCBI Taxonomy" id="166010"/>
    <lineage>
        <taxon>Eukaryota</taxon>
        <taxon>Metazoa</taxon>
        <taxon>Ecdysozoa</taxon>
        <taxon>Nematoda</taxon>
        <taxon>Chromadorea</taxon>
        <taxon>Rhabditida</taxon>
        <taxon>Tylenchina</taxon>
        <taxon>Tylenchomorpha</taxon>
        <taxon>Sphaerularioidea</taxon>
        <taxon>Anguinidae</taxon>
        <taxon>Anguininae</taxon>
        <taxon>Ditylenchus</taxon>
    </lineage>
</organism>
<protein>
    <submittedName>
        <fullName evidence="2">Uncharacterized protein</fullName>
    </submittedName>
</protein>
<dbReference type="Proteomes" id="UP001201812">
    <property type="component" value="Unassembled WGS sequence"/>
</dbReference>
<proteinExistence type="predicted"/>
<name>A0AAD4RCY1_9BILA</name>
<gene>
    <name evidence="2" type="ORF">DdX_03388</name>
</gene>
<feature type="region of interest" description="Disordered" evidence="1">
    <location>
        <begin position="66"/>
        <end position="101"/>
    </location>
</feature>
<dbReference type="EMBL" id="JAKKPZ010000002">
    <property type="protein sequence ID" value="KAI1726663.1"/>
    <property type="molecule type" value="Genomic_DNA"/>
</dbReference>
<accession>A0AAD4RCY1</accession>
<dbReference type="AlphaFoldDB" id="A0AAD4RCY1"/>
<reference evidence="2" key="1">
    <citation type="submission" date="2022-01" db="EMBL/GenBank/DDBJ databases">
        <title>Genome Sequence Resource for Two Populations of Ditylenchus destructor, the Migratory Endoparasitic Phytonematode.</title>
        <authorList>
            <person name="Zhang H."/>
            <person name="Lin R."/>
            <person name="Xie B."/>
        </authorList>
    </citation>
    <scope>NUCLEOTIDE SEQUENCE</scope>
    <source>
        <strain evidence="2">BazhouSP</strain>
    </source>
</reference>
<comment type="caution">
    <text evidence="2">The sequence shown here is derived from an EMBL/GenBank/DDBJ whole genome shotgun (WGS) entry which is preliminary data.</text>
</comment>
<sequence>MSRIIPDGKGGFILEVSPASDPSRVIPHGLSGEGNKGPLAGAATAIQSGQKVDPPARGQPALMQVPQLGPSREGRSANVTVQRRASTPKRRRSDGIELPRQYNRDPANFVFPESTVEHFKPGCGKAHLCEQSDLLIQRAIAYFEANGCFTNDKRVTGVSIVSKILGIERKTVQQASVRAKAKGIPQSTLTVCCPKKKKTRKQRRQEALEVVPEEIQEEVQIVARFREILAEEIPEELVQKWIDHCIEVGMEFVAADAVEPEEMEDRRNVSKINIQIRAFAA</sequence>